<sequence>VAHRDDAVGRRRRLRAHEQRHLLRAGRHRRQRPPAGGDRGGRTPAPRGRCRRGGVLPLLRRAGLPGTGRARAGGRARGPVLGRLPRRALPRARGPGERRGPLRPRLRRERGGREHVGSHGRPRPRRGAGGRHPLAATRGL</sequence>
<dbReference type="AlphaFoldDB" id="A0A6J4LFR1"/>
<feature type="non-terminal residue" evidence="2">
    <location>
        <position position="140"/>
    </location>
</feature>
<dbReference type="EMBL" id="CADCUH010000054">
    <property type="protein sequence ID" value="CAA9330973.1"/>
    <property type="molecule type" value="Genomic_DNA"/>
</dbReference>
<evidence type="ECO:0000313" key="2">
    <source>
        <dbReference type="EMBL" id="CAA9330973.1"/>
    </source>
</evidence>
<accession>A0A6J4LFR1</accession>
<proteinExistence type="predicted"/>
<gene>
    <name evidence="2" type="ORF">AVDCRST_MAG36-893</name>
</gene>
<feature type="compositionally biased region" description="Basic residues" evidence="1">
    <location>
        <begin position="22"/>
        <end position="32"/>
    </location>
</feature>
<feature type="region of interest" description="Disordered" evidence="1">
    <location>
        <begin position="1"/>
        <end position="140"/>
    </location>
</feature>
<organism evidence="2">
    <name type="scientific">uncultured Nocardioidaceae bacterium</name>
    <dbReference type="NCBI Taxonomy" id="253824"/>
    <lineage>
        <taxon>Bacteria</taxon>
        <taxon>Bacillati</taxon>
        <taxon>Actinomycetota</taxon>
        <taxon>Actinomycetes</taxon>
        <taxon>Propionibacteriales</taxon>
        <taxon>Nocardioidaceae</taxon>
        <taxon>environmental samples</taxon>
    </lineage>
</organism>
<name>A0A6J4LFR1_9ACTN</name>
<evidence type="ECO:0000256" key="1">
    <source>
        <dbReference type="SAM" id="MobiDB-lite"/>
    </source>
</evidence>
<protein>
    <submittedName>
        <fullName evidence="2">Putative 4-hydroxybenzoyl-CoA thioesterase</fullName>
    </submittedName>
</protein>
<reference evidence="2" key="1">
    <citation type="submission" date="2020-02" db="EMBL/GenBank/DDBJ databases">
        <authorList>
            <person name="Meier V. D."/>
        </authorList>
    </citation>
    <scope>NUCLEOTIDE SEQUENCE</scope>
    <source>
        <strain evidence="2">AVDCRST_MAG36</strain>
    </source>
</reference>
<feature type="compositionally biased region" description="Low complexity" evidence="1">
    <location>
        <begin position="53"/>
        <end position="70"/>
    </location>
</feature>
<feature type="non-terminal residue" evidence="2">
    <location>
        <position position="1"/>
    </location>
</feature>
<feature type="compositionally biased region" description="Low complexity" evidence="1">
    <location>
        <begin position="131"/>
        <end position="140"/>
    </location>
</feature>
<feature type="compositionally biased region" description="Basic residues" evidence="1">
    <location>
        <begin position="118"/>
        <end position="129"/>
    </location>
</feature>